<protein>
    <submittedName>
        <fullName evidence="5">ABC-2 type transport system ATP-binding protein</fullName>
    </submittedName>
</protein>
<evidence type="ECO:0000313" key="5">
    <source>
        <dbReference type="EMBL" id="TCV20420.1"/>
    </source>
</evidence>
<sequence length="224" mass="25322">MITINNLTKKFGSITVLDDISIHFGKAKVYGIVGENGSGKTTLFRCIAELEKFEGTIVSELIPIRQQLGNIMAEQFFISKITGEEYIRLLLEARSKKGIDIKSRNIFDLPLDRYIESYSTGMKKKLAITASILQNNEFIIMDEPFNGLDLSSCIILTELIKILKNKGKTIILSSHIFASLTECCDVIIKLENGKLSNIIHREYFKLLEEELKSKILPQNIADFL</sequence>
<dbReference type="InterPro" id="IPR051782">
    <property type="entry name" value="ABC_Transporter_VariousFunc"/>
</dbReference>
<evidence type="ECO:0000256" key="3">
    <source>
        <dbReference type="ARBA" id="ARBA00022840"/>
    </source>
</evidence>
<dbReference type="Proteomes" id="UP000295197">
    <property type="component" value="Unassembled WGS sequence"/>
</dbReference>
<dbReference type="EMBL" id="SMBZ01000002">
    <property type="protein sequence ID" value="TCV20420.1"/>
    <property type="molecule type" value="Genomic_DNA"/>
</dbReference>
<evidence type="ECO:0000256" key="1">
    <source>
        <dbReference type="ARBA" id="ARBA00022448"/>
    </source>
</evidence>
<dbReference type="Pfam" id="PF00005">
    <property type="entry name" value="ABC_tran"/>
    <property type="match status" value="1"/>
</dbReference>
<gene>
    <name evidence="5" type="ORF">EDC17_1002133</name>
</gene>
<dbReference type="PANTHER" id="PTHR42939:SF1">
    <property type="entry name" value="ABC TRANSPORTER ATP-BINDING PROTEIN ALBC-RELATED"/>
    <property type="match status" value="1"/>
</dbReference>
<dbReference type="Gene3D" id="3.40.50.300">
    <property type="entry name" value="P-loop containing nucleotide triphosphate hydrolases"/>
    <property type="match status" value="1"/>
</dbReference>
<name>A0A4R3W2S5_9SPHI</name>
<dbReference type="AlphaFoldDB" id="A0A4R3W2S5"/>
<dbReference type="InterPro" id="IPR027417">
    <property type="entry name" value="P-loop_NTPase"/>
</dbReference>
<dbReference type="PANTHER" id="PTHR42939">
    <property type="entry name" value="ABC TRANSPORTER ATP-BINDING PROTEIN ALBC-RELATED"/>
    <property type="match status" value="1"/>
</dbReference>
<keyword evidence="1" id="KW-0813">Transport</keyword>
<keyword evidence="2" id="KW-0547">Nucleotide-binding</keyword>
<dbReference type="SUPFAM" id="SSF52540">
    <property type="entry name" value="P-loop containing nucleoside triphosphate hydrolases"/>
    <property type="match status" value="1"/>
</dbReference>
<organism evidence="5 6">
    <name type="scientific">Sphingobacterium alimentarium</name>
    <dbReference type="NCBI Taxonomy" id="797292"/>
    <lineage>
        <taxon>Bacteria</taxon>
        <taxon>Pseudomonadati</taxon>
        <taxon>Bacteroidota</taxon>
        <taxon>Sphingobacteriia</taxon>
        <taxon>Sphingobacteriales</taxon>
        <taxon>Sphingobacteriaceae</taxon>
        <taxon>Sphingobacterium</taxon>
    </lineage>
</organism>
<dbReference type="CDD" id="cd03230">
    <property type="entry name" value="ABC_DR_subfamily_A"/>
    <property type="match status" value="1"/>
</dbReference>
<dbReference type="PROSITE" id="PS50893">
    <property type="entry name" value="ABC_TRANSPORTER_2"/>
    <property type="match status" value="1"/>
</dbReference>
<accession>A0A4R3W2S5</accession>
<keyword evidence="6" id="KW-1185">Reference proteome</keyword>
<dbReference type="GO" id="GO:0005524">
    <property type="term" value="F:ATP binding"/>
    <property type="evidence" value="ECO:0007669"/>
    <property type="project" value="UniProtKB-KW"/>
</dbReference>
<reference evidence="5 6" key="1">
    <citation type="submission" date="2019-03" db="EMBL/GenBank/DDBJ databases">
        <title>Genomic Encyclopedia of Type Strains, Phase IV (KMG-IV): sequencing the most valuable type-strain genomes for metagenomic binning, comparative biology and taxonomic classification.</title>
        <authorList>
            <person name="Goeker M."/>
        </authorList>
    </citation>
    <scope>NUCLEOTIDE SEQUENCE [LARGE SCALE GENOMIC DNA]</scope>
    <source>
        <strain evidence="5 6">DSM 22362</strain>
    </source>
</reference>
<evidence type="ECO:0000313" key="6">
    <source>
        <dbReference type="Proteomes" id="UP000295197"/>
    </source>
</evidence>
<comment type="caution">
    <text evidence="5">The sequence shown here is derived from an EMBL/GenBank/DDBJ whole genome shotgun (WGS) entry which is preliminary data.</text>
</comment>
<evidence type="ECO:0000256" key="2">
    <source>
        <dbReference type="ARBA" id="ARBA00022741"/>
    </source>
</evidence>
<dbReference type="SMART" id="SM00382">
    <property type="entry name" value="AAA"/>
    <property type="match status" value="1"/>
</dbReference>
<dbReference type="RefSeq" id="WP_132776232.1">
    <property type="nucleotide sequence ID" value="NZ_SMBZ01000002.1"/>
</dbReference>
<keyword evidence="3 5" id="KW-0067">ATP-binding</keyword>
<proteinExistence type="predicted"/>
<feature type="domain" description="ABC transporter" evidence="4">
    <location>
        <begin position="2"/>
        <end position="217"/>
    </location>
</feature>
<dbReference type="OrthoDB" id="9785229at2"/>
<dbReference type="GO" id="GO:0016887">
    <property type="term" value="F:ATP hydrolysis activity"/>
    <property type="evidence" value="ECO:0007669"/>
    <property type="project" value="InterPro"/>
</dbReference>
<dbReference type="InterPro" id="IPR003439">
    <property type="entry name" value="ABC_transporter-like_ATP-bd"/>
</dbReference>
<dbReference type="InterPro" id="IPR003593">
    <property type="entry name" value="AAA+_ATPase"/>
</dbReference>
<evidence type="ECO:0000259" key="4">
    <source>
        <dbReference type="PROSITE" id="PS50893"/>
    </source>
</evidence>